<dbReference type="SUPFAM" id="SSF103473">
    <property type="entry name" value="MFS general substrate transporter"/>
    <property type="match status" value="1"/>
</dbReference>
<feature type="transmembrane region" description="Helical" evidence="9">
    <location>
        <begin position="148"/>
        <end position="172"/>
    </location>
</feature>
<dbReference type="PANTHER" id="PTHR48022:SF91">
    <property type="entry name" value="MAJOR FACILITATOR SUPERFAMILY (MFS) PROFILE DOMAIN-CONTAINING PROTEIN-RELATED"/>
    <property type="match status" value="1"/>
</dbReference>
<keyword evidence="12" id="KW-1185">Reference proteome</keyword>
<feature type="region of interest" description="Disordered" evidence="8">
    <location>
        <begin position="547"/>
        <end position="575"/>
    </location>
</feature>
<feature type="transmembrane region" description="Helical" evidence="9">
    <location>
        <begin position="125"/>
        <end position="142"/>
    </location>
</feature>
<keyword evidence="3 7" id="KW-0813">Transport</keyword>
<feature type="transmembrane region" description="Helical" evidence="9">
    <location>
        <begin position="343"/>
        <end position="364"/>
    </location>
</feature>
<dbReference type="Gene3D" id="1.20.1250.20">
    <property type="entry name" value="MFS general substrate transporter like domains"/>
    <property type="match status" value="1"/>
</dbReference>
<sequence length="575" mass="63158">MAKFMTVTFDEHNPATDAGRAAGATNDNDDGVEIDYSPLPRLTLRSAVMALLISLGGMIFGYDTGSISGFLSMPDYLQRFGEPDGNGGYYFSNVRSGLIVAILSIGTLCGALIAAPIADKLGRRPAITIGCLAAIVGFIIQITSEQAWYQITIGRLVAGLGIGALSLLVPMYQAETAPSWIRGALVCSYQLFITMGIFLAACFNYATVTNQRDSSASWRIVIGIGFLWAIALGVGIQFFPESPRHDYRTGKKERAIETLCMVHATTRNHWAVYSQVQEIETKLAAESKIVLPPVAEFLSMFSAPRMVPRILIGCALQMFQILTGANYFFYYGTVIFRSVNANMSPFVAQIILNTINFVSTFLGLYMVEHYGRRKCLIGGSALMFFCFIVYASVGHFALNHEHPSETPGPGAVLVVFSALFILGFATTWGPMIWAIQAELFPSRYRAKAMALSTASNWTWNFCVGFFTPFITGAIDFSYGYVFAACNLIAGLIVYFFVIEGQGRTLEEIDTMYLLGVKPWKSEEWVRPPEEKMAKIRREAGVDLAAMAEGSDNETTVASETREEVKDANVEKHESV</sequence>
<dbReference type="InterPro" id="IPR036259">
    <property type="entry name" value="MFS_trans_sf"/>
</dbReference>
<name>A0A0A1T9M5_9HYPO</name>
<evidence type="ECO:0000256" key="3">
    <source>
        <dbReference type="ARBA" id="ARBA00022448"/>
    </source>
</evidence>
<evidence type="ECO:0000313" key="11">
    <source>
        <dbReference type="EMBL" id="CEJ82900.1"/>
    </source>
</evidence>
<feature type="transmembrane region" description="Helical" evidence="9">
    <location>
        <begin position="410"/>
        <end position="435"/>
    </location>
</feature>
<dbReference type="GO" id="GO:0016020">
    <property type="term" value="C:membrane"/>
    <property type="evidence" value="ECO:0007669"/>
    <property type="project" value="UniProtKB-SubCell"/>
</dbReference>
<evidence type="ECO:0000256" key="5">
    <source>
        <dbReference type="ARBA" id="ARBA00022989"/>
    </source>
</evidence>
<dbReference type="GO" id="GO:0005351">
    <property type="term" value="F:carbohydrate:proton symporter activity"/>
    <property type="evidence" value="ECO:0007669"/>
    <property type="project" value="TreeGrafter"/>
</dbReference>
<dbReference type="InterPro" id="IPR005828">
    <property type="entry name" value="MFS_sugar_transport-like"/>
</dbReference>
<dbReference type="Pfam" id="PF00083">
    <property type="entry name" value="Sugar_tr"/>
    <property type="match status" value="1"/>
</dbReference>
<feature type="transmembrane region" description="Helical" evidence="9">
    <location>
        <begin position="456"/>
        <end position="474"/>
    </location>
</feature>
<dbReference type="InterPro" id="IPR003663">
    <property type="entry name" value="Sugar/inositol_transpt"/>
</dbReference>
<feature type="transmembrane region" description="Helical" evidence="9">
    <location>
        <begin position="480"/>
        <end position="498"/>
    </location>
</feature>
<evidence type="ECO:0000256" key="4">
    <source>
        <dbReference type="ARBA" id="ARBA00022692"/>
    </source>
</evidence>
<evidence type="ECO:0000256" key="7">
    <source>
        <dbReference type="RuleBase" id="RU003346"/>
    </source>
</evidence>
<keyword evidence="4 9" id="KW-0812">Transmembrane</keyword>
<keyword evidence="6 9" id="KW-0472">Membrane</keyword>
<feature type="transmembrane region" description="Helical" evidence="9">
    <location>
        <begin position="310"/>
        <end position="331"/>
    </location>
</feature>
<reference evidence="11 12" key="1">
    <citation type="journal article" date="2015" name="Genome Announc.">
        <title>Draft Genome Sequence and Gene Annotation of the Entomopathogenic Fungus Verticillium hemipterigenum.</title>
        <authorList>
            <person name="Horn F."/>
            <person name="Habel A."/>
            <person name="Scharf D.H."/>
            <person name="Dworschak J."/>
            <person name="Brakhage A.A."/>
            <person name="Guthke R."/>
            <person name="Hertweck C."/>
            <person name="Linde J."/>
        </authorList>
    </citation>
    <scope>NUCLEOTIDE SEQUENCE [LARGE SCALE GENOMIC DNA]</scope>
</reference>
<feature type="transmembrane region" description="Helical" evidence="9">
    <location>
        <begin position="42"/>
        <end position="62"/>
    </location>
</feature>
<dbReference type="Proteomes" id="UP000039046">
    <property type="component" value="Unassembled WGS sequence"/>
</dbReference>
<gene>
    <name evidence="11" type="ORF">VHEMI02941</name>
</gene>
<dbReference type="NCBIfam" id="TIGR00879">
    <property type="entry name" value="SP"/>
    <property type="match status" value="1"/>
</dbReference>
<feature type="transmembrane region" description="Helical" evidence="9">
    <location>
        <begin position="98"/>
        <end position="118"/>
    </location>
</feature>
<feature type="compositionally biased region" description="Basic and acidic residues" evidence="8">
    <location>
        <begin position="559"/>
        <end position="575"/>
    </location>
</feature>
<dbReference type="FunFam" id="1.20.1250.20:FF:000044">
    <property type="entry name" value="Hexose transporter Hxt3p"/>
    <property type="match status" value="1"/>
</dbReference>
<dbReference type="PANTHER" id="PTHR48022">
    <property type="entry name" value="PLASTIDIC GLUCOSE TRANSPORTER 4"/>
    <property type="match status" value="1"/>
</dbReference>
<dbReference type="STRING" id="1531966.A0A0A1T9M5"/>
<feature type="domain" description="Major facilitator superfamily (MFS) profile" evidence="10">
    <location>
        <begin position="49"/>
        <end position="501"/>
    </location>
</feature>
<protein>
    <recommendedName>
        <fullName evidence="10">Major facilitator superfamily (MFS) profile domain-containing protein</fullName>
    </recommendedName>
</protein>
<dbReference type="EMBL" id="CDHN01000001">
    <property type="protein sequence ID" value="CEJ82900.1"/>
    <property type="molecule type" value="Genomic_DNA"/>
</dbReference>
<dbReference type="PROSITE" id="PS00217">
    <property type="entry name" value="SUGAR_TRANSPORT_2"/>
    <property type="match status" value="1"/>
</dbReference>
<dbReference type="AlphaFoldDB" id="A0A0A1T9M5"/>
<evidence type="ECO:0000256" key="2">
    <source>
        <dbReference type="ARBA" id="ARBA00010992"/>
    </source>
</evidence>
<dbReference type="InterPro" id="IPR020846">
    <property type="entry name" value="MFS_dom"/>
</dbReference>
<proteinExistence type="inferred from homology"/>
<keyword evidence="5 9" id="KW-1133">Transmembrane helix</keyword>
<evidence type="ECO:0000259" key="10">
    <source>
        <dbReference type="PROSITE" id="PS50850"/>
    </source>
</evidence>
<comment type="subcellular location">
    <subcellularLocation>
        <location evidence="1">Membrane</location>
        <topology evidence="1">Multi-pass membrane protein</topology>
    </subcellularLocation>
</comment>
<dbReference type="OrthoDB" id="2241241at2759"/>
<evidence type="ECO:0000256" key="8">
    <source>
        <dbReference type="SAM" id="MobiDB-lite"/>
    </source>
</evidence>
<feature type="transmembrane region" description="Helical" evidence="9">
    <location>
        <begin position="376"/>
        <end position="398"/>
    </location>
</feature>
<evidence type="ECO:0000256" key="9">
    <source>
        <dbReference type="SAM" id="Phobius"/>
    </source>
</evidence>
<dbReference type="PROSITE" id="PS50850">
    <property type="entry name" value="MFS"/>
    <property type="match status" value="1"/>
</dbReference>
<dbReference type="InterPro" id="IPR050360">
    <property type="entry name" value="MFS_Sugar_Transporters"/>
</dbReference>
<feature type="transmembrane region" description="Helical" evidence="9">
    <location>
        <begin position="218"/>
        <end position="239"/>
    </location>
</feature>
<dbReference type="PROSITE" id="PS00216">
    <property type="entry name" value="SUGAR_TRANSPORT_1"/>
    <property type="match status" value="2"/>
</dbReference>
<dbReference type="InterPro" id="IPR005829">
    <property type="entry name" value="Sugar_transporter_CS"/>
</dbReference>
<dbReference type="CDD" id="cd17356">
    <property type="entry name" value="MFS_HXT"/>
    <property type="match status" value="1"/>
</dbReference>
<accession>A0A0A1T9M5</accession>
<comment type="similarity">
    <text evidence="2 7">Belongs to the major facilitator superfamily. Sugar transporter (TC 2.A.1.1) family.</text>
</comment>
<evidence type="ECO:0000256" key="1">
    <source>
        <dbReference type="ARBA" id="ARBA00004141"/>
    </source>
</evidence>
<dbReference type="PRINTS" id="PR00171">
    <property type="entry name" value="SUGRTRNSPORT"/>
</dbReference>
<feature type="transmembrane region" description="Helical" evidence="9">
    <location>
        <begin position="184"/>
        <end position="206"/>
    </location>
</feature>
<evidence type="ECO:0000313" key="12">
    <source>
        <dbReference type="Proteomes" id="UP000039046"/>
    </source>
</evidence>
<organism evidence="11 12">
    <name type="scientific">[Torrubiella] hemipterigena</name>
    <dbReference type="NCBI Taxonomy" id="1531966"/>
    <lineage>
        <taxon>Eukaryota</taxon>
        <taxon>Fungi</taxon>
        <taxon>Dikarya</taxon>
        <taxon>Ascomycota</taxon>
        <taxon>Pezizomycotina</taxon>
        <taxon>Sordariomycetes</taxon>
        <taxon>Hypocreomycetidae</taxon>
        <taxon>Hypocreales</taxon>
        <taxon>Clavicipitaceae</taxon>
        <taxon>Clavicipitaceae incertae sedis</taxon>
        <taxon>'Torrubiella' clade</taxon>
    </lineage>
</organism>
<evidence type="ECO:0000256" key="6">
    <source>
        <dbReference type="ARBA" id="ARBA00023136"/>
    </source>
</evidence>
<dbReference type="HOGENOM" id="CLU_001265_30_1_1"/>